<protein>
    <submittedName>
        <fullName evidence="2">Transposase</fullName>
    </submittedName>
</protein>
<reference evidence="2 3" key="1">
    <citation type="submission" date="2023-02" db="EMBL/GenBank/DDBJ databases">
        <title>Genome sequence of Lentisphaera profundi SAORIC-696.</title>
        <authorList>
            <person name="Kim e."/>
            <person name="Cho J.-C."/>
            <person name="Choi A."/>
            <person name="Kang I."/>
        </authorList>
    </citation>
    <scope>NUCLEOTIDE SEQUENCE [LARGE SCALE GENOMIC DNA]</scope>
    <source>
        <strain evidence="2 3">SAORIC-696</strain>
    </source>
</reference>
<dbReference type="SMART" id="SM01321">
    <property type="entry name" value="Y1_Tnp"/>
    <property type="match status" value="1"/>
</dbReference>
<dbReference type="InterPro" id="IPR052715">
    <property type="entry name" value="RAYT_transposase"/>
</dbReference>
<dbReference type="SUPFAM" id="SSF143422">
    <property type="entry name" value="Transposase IS200-like"/>
    <property type="match status" value="1"/>
</dbReference>
<evidence type="ECO:0000313" key="2">
    <source>
        <dbReference type="EMBL" id="WDE98927.1"/>
    </source>
</evidence>
<name>A0ABY7VXT4_9BACT</name>
<gene>
    <name evidence="2" type="ORF">PQO03_13895</name>
</gene>
<dbReference type="RefSeq" id="WP_274153795.1">
    <property type="nucleotide sequence ID" value="NZ_CP117812.1"/>
</dbReference>
<evidence type="ECO:0000259" key="1">
    <source>
        <dbReference type="SMART" id="SM01321"/>
    </source>
</evidence>
<evidence type="ECO:0000313" key="3">
    <source>
        <dbReference type="Proteomes" id="UP001214250"/>
    </source>
</evidence>
<dbReference type="NCBIfam" id="NF047646">
    <property type="entry name" value="REP_Tyr_transpos"/>
    <property type="match status" value="1"/>
</dbReference>
<organism evidence="2 3">
    <name type="scientific">Lentisphaera profundi</name>
    <dbReference type="NCBI Taxonomy" id="1658616"/>
    <lineage>
        <taxon>Bacteria</taxon>
        <taxon>Pseudomonadati</taxon>
        <taxon>Lentisphaerota</taxon>
        <taxon>Lentisphaeria</taxon>
        <taxon>Lentisphaerales</taxon>
        <taxon>Lentisphaeraceae</taxon>
        <taxon>Lentisphaera</taxon>
    </lineage>
</organism>
<dbReference type="Gene3D" id="3.30.70.1290">
    <property type="entry name" value="Transposase IS200-like"/>
    <property type="match status" value="1"/>
</dbReference>
<keyword evidence="3" id="KW-1185">Reference proteome</keyword>
<accession>A0ABY7VXT4</accession>
<feature type="domain" description="Transposase IS200-like" evidence="1">
    <location>
        <begin position="67"/>
        <end position="177"/>
    </location>
</feature>
<proteinExistence type="predicted"/>
<dbReference type="PANTHER" id="PTHR36966">
    <property type="entry name" value="REP-ASSOCIATED TYROSINE TRANSPOSASE"/>
    <property type="match status" value="1"/>
</dbReference>
<dbReference type="Proteomes" id="UP001214250">
    <property type="component" value="Chromosome 2"/>
</dbReference>
<dbReference type="Pfam" id="PF01797">
    <property type="entry name" value="Y1_Tnp"/>
    <property type="match status" value="1"/>
</dbReference>
<dbReference type="PANTHER" id="PTHR36966:SF1">
    <property type="entry name" value="REP-ASSOCIATED TYROSINE TRANSPOSASE"/>
    <property type="match status" value="1"/>
</dbReference>
<dbReference type="InterPro" id="IPR002686">
    <property type="entry name" value="Transposase_17"/>
</dbReference>
<sequence>MEKDSKNWHSRGYLPHYDNSDVYQSLTFRLADSLPQKVLRVLEVDLSILGEDDLDIKRRKLIDQYLDAGYGCCALNNQHMAKVMKESLIRFDDERYQLIAWCIMPNHVHVLIKPKVSLAKIIQSWRSYTGKWAFQNNEEFNLGLALDAKRFWMRDYWDRYIRSEKHYYTAIDYIHQNPVKAGLCQEAKKWKWSSAYADGV</sequence>
<dbReference type="InterPro" id="IPR036515">
    <property type="entry name" value="Transposase_17_sf"/>
</dbReference>
<dbReference type="EMBL" id="CP117812">
    <property type="protein sequence ID" value="WDE98927.1"/>
    <property type="molecule type" value="Genomic_DNA"/>
</dbReference>